<protein>
    <submittedName>
        <fullName evidence="1">Uncharacterized protein</fullName>
    </submittedName>
</protein>
<name>A0ACC0LPM0_RHOML</name>
<evidence type="ECO:0000313" key="1">
    <source>
        <dbReference type="EMBL" id="KAI8530262.1"/>
    </source>
</evidence>
<reference evidence="1" key="1">
    <citation type="submission" date="2022-02" db="EMBL/GenBank/DDBJ databases">
        <title>Plant Genome Project.</title>
        <authorList>
            <person name="Zhang R.-G."/>
        </authorList>
    </citation>
    <scope>NUCLEOTIDE SEQUENCE</scope>
    <source>
        <strain evidence="1">AT1</strain>
    </source>
</reference>
<proteinExistence type="predicted"/>
<dbReference type="Proteomes" id="UP001062846">
    <property type="component" value="Chromosome 11"/>
</dbReference>
<dbReference type="EMBL" id="CM046398">
    <property type="protein sequence ID" value="KAI8530262.1"/>
    <property type="molecule type" value="Genomic_DNA"/>
</dbReference>
<keyword evidence="2" id="KW-1185">Reference proteome</keyword>
<evidence type="ECO:0000313" key="2">
    <source>
        <dbReference type="Proteomes" id="UP001062846"/>
    </source>
</evidence>
<organism evidence="1 2">
    <name type="scientific">Rhododendron molle</name>
    <name type="common">Chinese azalea</name>
    <name type="synonym">Azalea mollis</name>
    <dbReference type="NCBI Taxonomy" id="49168"/>
    <lineage>
        <taxon>Eukaryota</taxon>
        <taxon>Viridiplantae</taxon>
        <taxon>Streptophyta</taxon>
        <taxon>Embryophyta</taxon>
        <taxon>Tracheophyta</taxon>
        <taxon>Spermatophyta</taxon>
        <taxon>Magnoliopsida</taxon>
        <taxon>eudicotyledons</taxon>
        <taxon>Gunneridae</taxon>
        <taxon>Pentapetalae</taxon>
        <taxon>asterids</taxon>
        <taxon>Ericales</taxon>
        <taxon>Ericaceae</taxon>
        <taxon>Ericoideae</taxon>
        <taxon>Rhodoreae</taxon>
        <taxon>Rhododendron</taxon>
    </lineage>
</organism>
<sequence>MYGDAPLGRCLQQALPADEWHWASFLGGPGDSFWRKVVSFVPETEIPKEPLFLVPEVSHEEADLVPSSSVLRLQVERKDIPSCFINYEAVSQAPVHWSDWVESVLGNPDLVHTLRASRTLEPIRLSAELSIRKSNANIDLMVSRRSKDTHTFVFRWGDCDPTFQDTTVLM</sequence>
<gene>
    <name evidence="1" type="ORF">RHMOL_Rhmol11G0042900</name>
</gene>
<accession>A0ACC0LPM0</accession>
<comment type="caution">
    <text evidence="1">The sequence shown here is derived from an EMBL/GenBank/DDBJ whole genome shotgun (WGS) entry which is preliminary data.</text>
</comment>